<protein>
    <submittedName>
        <fullName evidence="2">Uncharacterized protein</fullName>
    </submittedName>
</protein>
<evidence type="ECO:0000313" key="2">
    <source>
        <dbReference type="EMBL" id="KAK2945329.1"/>
    </source>
</evidence>
<evidence type="ECO:0000256" key="1">
    <source>
        <dbReference type="SAM" id="MobiDB-lite"/>
    </source>
</evidence>
<evidence type="ECO:0000313" key="3">
    <source>
        <dbReference type="Proteomes" id="UP001281761"/>
    </source>
</evidence>
<sequence>MLSASPPFKLSSSGAVVLALVCSILPTLDPSSLPQTTPLLSPHPHPHPFVRSSIQQEETKTDYSNVPTSQLPQNHSHSHLKTRQRPTTRKSEKSCFDPILSPQYDFPCHSHAFSDYQHNIPFFLTLLSVHVLRDISAI</sequence>
<feature type="compositionally biased region" description="Polar residues" evidence="1">
    <location>
        <begin position="52"/>
        <end position="75"/>
    </location>
</feature>
<name>A0ABQ9X0N1_9EUKA</name>
<accession>A0ABQ9X0N1</accession>
<gene>
    <name evidence="2" type="ORF">BLNAU_19772</name>
</gene>
<keyword evidence="3" id="KW-1185">Reference proteome</keyword>
<feature type="compositionally biased region" description="Basic residues" evidence="1">
    <location>
        <begin position="76"/>
        <end position="88"/>
    </location>
</feature>
<reference evidence="2 3" key="1">
    <citation type="journal article" date="2022" name="bioRxiv">
        <title>Genomics of Preaxostyla Flagellates Illuminates Evolutionary Transitions and the Path Towards Mitochondrial Loss.</title>
        <authorList>
            <person name="Novak L.V.F."/>
            <person name="Treitli S.C."/>
            <person name="Pyrih J."/>
            <person name="Halakuc P."/>
            <person name="Pipaliya S.V."/>
            <person name="Vacek V."/>
            <person name="Brzon O."/>
            <person name="Soukal P."/>
            <person name="Eme L."/>
            <person name="Dacks J.B."/>
            <person name="Karnkowska A."/>
            <person name="Elias M."/>
            <person name="Hampl V."/>
        </authorList>
    </citation>
    <scope>NUCLEOTIDE SEQUENCE [LARGE SCALE GENOMIC DNA]</scope>
    <source>
        <strain evidence="2">NAU3</strain>
        <tissue evidence="2">Gut</tissue>
    </source>
</reference>
<organism evidence="2 3">
    <name type="scientific">Blattamonas nauphoetae</name>
    <dbReference type="NCBI Taxonomy" id="2049346"/>
    <lineage>
        <taxon>Eukaryota</taxon>
        <taxon>Metamonada</taxon>
        <taxon>Preaxostyla</taxon>
        <taxon>Oxymonadida</taxon>
        <taxon>Blattamonas</taxon>
    </lineage>
</organism>
<proteinExistence type="predicted"/>
<dbReference type="Proteomes" id="UP001281761">
    <property type="component" value="Unassembled WGS sequence"/>
</dbReference>
<feature type="region of interest" description="Disordered" evidence="1">
    <location>
        <begin position="35"/>
        <end position="94"/>
    </location>
</feature>
<comment type="caution">
    <text evidence="2">The sequence shown here is derived from an EMBL/GenBank/DDBJ whole genome shotgun (WGS) entry which is preliminary data.</text>
</comment>
<dbReference type="EMBL" id="JARBJD010000265">
    <property type="protein sequence ID" value="KAK2945329.1"/>
    <property type="molecule type" value="Genomic_DNA"/>
</dbReference>